<gene>
    <name evidence="1" type="ORF">NX720_03800</name>
</gene>
<organism evidence="1 2">
    <name type="scientific">Endozoicomonas euniceicola</name>
    <dbReference type="NCBI Taxonomy" id="1234143"/>
    <lineage>
        <taxon>Bacteria</taxon>
        <taxon>Pseudomonadati</taxon>
        <taxon>Pseudomonadota</taxon>
        <taxon>Gammaproteobacteria</taxon>
        <taxon>Oceanospirillales</taxon>
        <taxon>Endozoicomonadaceae</taxon>
        <taxon>Endozoicomonas</taxon>
    </lineage>
</organism>
<dbReference type="EMBL" id="CP103300">
    <property type="protein sequence ID" value="UYM17062.1"/>
    <property type="molecule type" value="Genomic_DNA"/>
</dbReference>
<dbReference type="Proteomes" id="UP001163255">
    <property type="component" value="Chromosome"/>
</dbReference>
<dbReference type="RefSeq" id="WP_262599505.1">
    <property type="nucleotide sequence ID" value="NZ_CP103300.1"/>
</dbReference>
<name>A0ABY6GWB4_9GAMM</name>
<keyword evidence="2" id="KW-1185">Reference proteome</keyword>
<protein>
    <submittedName>
        <fullName evidence="1">Uncharacterized protein</fullName>
    </submittedName>
</protein>
<accession>A0ABY6GWB4</accession>
<proteinExistence type="predicted"/>
<evidence type="ECO:0000313" key="2">
    <source>
        <dbReference type="Proteomes" id="UP001163255"/>
    </source>
</evidence>
<sequence length="45" mass="4882">MIVPAAVTIFIKAVVVAITRLPAKKEAAMIALLDRCFAAFYPIAY</sequence>
<reference evidence="1" key="1">
    <citation type="submission" date="2022-10" db="EMBL/GenBank/DDBJ databases">
        <title>Completed Genome Sequence of two octocoral isolated bacterium, Endozoicomonas euniceicola EF212T and Endozoicomonas gorgoniicola PS125T.</title>
        <authorList>
            <person name="Chiou Y.-J."/>
            <person name="Chen Y.-H."/>
        </authorList>
    </citation>
    <scope>NUCLEOTIDE SEQUENCE</scope>
    <source>
        <strain evidence="1">EF212</strain>
    </source>
</reference>
<evidence type="ECO:0000313" key="1">
    <source>
        <dbReference type="EMBL" id="UYM17062.1"/>
    </source>
</evidence>